<evidence type="ECO:0000256" key="1">
    <source>
        <dbReference type="SAM" id="Phobius"/>
    </source>
</evidence>
<dbReference type="InterPro" id="IPR051532">
    <property type="entry name" value="Ester_Hydrolysis_Enzymes"/>
</dbReference>
<keyword evidence="1" id="KW-0472">Membrane</keyword>
<proteinExistence type="predicted"/>
<gene>
    <name evidence="3" type="ORF">HC246_21565</name>
</gene>
<dbReference type="InterPro" id="IPR013830">
    <property type="entry name" value="SGNH_hydro"/>
</dbReference>
<comment type="caution">
    <text evidence="3">The sequence shown here is derived from an EMBL/GenBank/DDBJ whole genome shotgun (WGS) entry which is preliminary data.</text>
</comment>
<keyword evidence="1" id="KW-0812">Transmembrane</keyword>
<feature type="domain" description="SGNH hydrolase-type esterase" evidence="2">
    <location>
        <begin position="62"/>
        <end position="225"/>
    </location>
</feature>
<dbReference type="Gene3D" id="3.40.50.1110">
    <property type="entry name" value="SGNH hydrolase"/>
    <property type="match status" value="1"/>
</dbReference>
<dbReference type="SUPFAM" id="SSF52266">
    <property type="entry name" value="SGNH hydrolase"/>
    <property type="match status" value="1"/>
</dbReference>
<dbReference type="Pfam" id="PF13472">
    <property type="entry name" value="Lipase_GDSL_2"/>
    <property type="match status" value="1"/>
</dbReference>
<feature type="transmembrane region" description="Helical" evidence="1">
    <location>
        <begin position="6"/>
        <end position="24"/>
    </location>
</feature>
<name>A0ABX1LWG7_9CYAN</name>
<dbReference type="Proteomes" id="UP000738376">
    <property type="component" value="Unassembled WGS sequence"/>
</dbReference>
<keyword evidence="1" id="KW-1133">Transmembrane helix</keyword>
<protein>
    <submittedName>
        <fullName evidence="3">Capsular biosynthesis protein</fullName>
    </submittedName>
</protein>
<accession>A0ABX1LWG7</accession>
<organism evidence="3 4">
    <name type="scientific">Pseudanabaena yagii GIHE-NHR1</name>
    <dbReference type="NCBI Taxonomy" id="2722753"/>
    <lineage>
        <taxon>Bacteria</taxon>
        <taxon>Bacillati</taxon>
        <taxon>Cyanobacteriota</taxon>
        <taxon>Cyanophyceae</taxon>
        <taxon>Pseudanabaenales</taxon>
        <taxon>Pseudanabaenaceae</taxon>
        <taxon>Pseudanabaena</taxon>
        <taxon>Pseudanabaena yagii</taxon>
    </lineage>
</organism>
<dbReference type="InterPro" id="IPR036514">
    <property type="entry name" value="SGNH_hydro_sf"/>
</dbReference>
<evidence type="ECO:0000313" key="4">
    <source>
        <dbReference type="Proteomes" id="UP000738376"/>
    </source>
</evidence>
<sequence length="241" mass="27539">MQQAKNIFKLIAIAIAKLILPILWQRWEQQKSRLDDWAQLQIYHQHNLALPPPTTGENRIVFFGDSITEFWDLESTFPDKKYINRGISAQTTPQMLVRFRPDVLSLQPRVVVILAGINDIAGNTGATTLDMVEGNYISFSELAQMNHIQVIFGSVLPINDWSALNQTEPQANLKICTLNSWLKNYCQKHQHVYLDYHNHMVDDTGRLRTELSDDGLHPNTKGYEVMAELVEDAIKKAIAQI</sequence>
<evidence type="ECO:0000313" key="3">
    <source>
        <dbReference type="EMBL" id="NMF60542.1"/>
    </source>
</evidence>
<dbReference type="RefSeq" id="WP_169365482.1">
    <property type="nucleotide sequence ID" value="NZ_JAAVJL010000003.1"/>
</dbReference>
<reference evidence="3 4" key="1">
    <citation type="submission" date="2020-03" db="EMBL/GenBank/DDBJ databases">
        <title>Draft Genome Sequence of 2-Methylisoborneol Producing Pseudanabaena yagii Strain GIHE-NHR1 Isolated from North Han River in South Korea.</title>
        <authorList>
            <person name="Jeong J."/>
        </authorList>
    </citation>
    <scope>NUCLEOTIDE SEQUENCE [LARGE SCALE GENOMIC DNA]</scope>
    <source>
        <strain evidence="3 4">GIHE-NHR1</strain>
    </source>
</reference>
<dbReference type="PANTHER" id="PTHR30383">
    <property type="entry name" value="THIOESTERASE 1/PROTEASE 1/LYSOPHOSPHOLIPASE L1"/>
    <property type="match status" value="1"/>
</dbReference>
<evidence type="ECO:0000259" key="2">
    <source>
        <dbReference type="Pfam" id="PF13472"/>
    </source>
</evidence>
<dbReference type="PANTHER" id="PTHR30383:SF5">
    <property type="entry name" value="SGNH HYDROLASE-TYPE ESTERASE DOMAIN-CONTAINING PROTEIN"/>
    <property type="match status" value="1"/>
</dbReference>
<dbReference type="EMBL" id="JAAVJL010000003">
    <property type="protein sequence ID" value="NMF60542.1"/>
    <property type="molecule type" value="Genomic_DNA"/>
</dbReference>
<keyword evidence="4" id="KW-1185">Reference proteome</keyword>